<name>A0A0M3IG17_ASCLU</name>
<protein>
    <submittedName>
        <fullName evidence="2">Uncharacterized protein</fullName>
    </submittedName>
</protein>
<keyword evidence="1" id="KW-1185">Reference proteome</keyword>
<sequence length="49" mass="5783">MSRLAPSHLSPSLYLDFVTDIRHVEEVFPSRLSYVFCVVRHRCPFCWQG</sequence>
<dbReference type="Proteomes" id="UP000036681">
    <property type="component" value="Unplaced"/>
</dbReference>
<accession>A0A0M3IG17</accession>
<evidence type="ECO:0000313" key="1">
    <source>
        <dbReference type="Proteomes" id="UP000036681"/>
    </source>
</evidence>
<proteinExistence type="predicted"/>
<organism evidence="1 2">
    <name type="scientific">Ascaris lumbricoides</name>
    <name type="common">Giant roundworm</name>
    <dbReference type="NCBI Taxonomy" id="6252"/>
    <lineage>
        <taxon>Eukaryota</taxon>
        <taxon>Metazoa</taxon>
        <taxon>Ecdysozoa</taxon>
        <taxon>Nematoda</taxon>
        <taxon>Chromadorea</taxon>
        <taxon>Rhabditida</taxon>
        <taxon>Spirurina</taxon>
        <taxon>Ascaridomorpha</taxon>
        <taxon>Ascaridoidea</taxon>
        <taxon>Ascarididae</taxon>
        <taxon>Ascaris</taxon>
    </lineage>
</organism>
<evidence type="ECO:0000313" key="2">
    <source>
        <dbReference type="WBParaSite" id="ALUE_0001720201-mRNA-1"/>
    </source>
</evidence>
<reference evidence="2" key="1">
    <citation type="submission" date="2017-02" db="UniProtKB">
        <authorList>
            <consortium name="WormBaseParasite"/>
        </authorList>
    </citation>
    <scope>IDENTIFICATION</scope>
</reference>
<dbReference type="AlphaFoldDB" id="A0A0M3IG17"/>
<dbReference type="WBParaSite" id="ALUE_0001720201-mRNA-1">
    <property type="protein sequence ID" value="ALUE_0001720201-mRNA-1"/>
    <property type="gene ID" value="ALUE_0001720201"/>
</dbReference>